<name>A0ABD0JM27_9CAEN</name>
<dbReference type="Gene3D" id="3.90.1200.10">
    <property type="match status" value="1"/>
</dbReference>
<dbReference type="GO" id="GO:0005524">
    <property type="term" value="F:ATP binding"/>
    <property type="evidence" value="ECO:0007669"/>
    <property type="project" value="UniProtKB-KW"/>
</dbReference>
<keyword evidence="5" id="KW-0067">ATP-binding</keyword>
<evidence type="ECO:0000256" key="2">
    <source>
        <dbReference type="ARBA" id="ARBA00022679"/>
    </source>
</evidence>
<comment type="caution">
    <text evidence="7">The sequence shown here is derived from an EMBL/GenBank/DDBJ whole genome shotgun (WGS) entry which is preliminary data.</text>
</comment>
<evidence type="ECO:0000256" key="1">
    <source>
        <dbReference type="ARBA" id="ARBA00010165"/>
    </source>
</evidence>
<evidence type="ECO:0000256" key="4">
    <source>
        <dbReference type="ARBA" id="ARBA00022777"/>
    </source>
</evidence>
<dbReference type="GO" id="GO:0016301">
    <property type="term" value="F:kinase activity"/>
    <property type="evidence" value="ECO:0007669"/>
    <property type="project" value="UniProtKB-KW"/>
</dbReference>
<evidence type="ECO:0000256" key="5">
    <source>
        <dbReference type="ARBA" id="ARBA00022840"/>
    </source>
</evidence>
<dbReference type="Gene3D" id="3.30.200.20">
    <property type="entry name" value="Phosphorylase Kinase, domain 1"/>
    <property type="match status" value="1"/>
</dbReference>
<dbReference type="SUPFAM" id="SSF56112">
    <property type="entry name" value="Protein kinase-like (PK-like)"/>
    <property type="match status" value="1"/>
</dbReference>
<dbReference type="AlphaFoldDB" id="A0ABD0JM27"/>
<dbReference type="PANTHER" id="PTHR34273">
    <property type="entry name" value="METHYLTHIORIBOSE KINASE"/>
    <property type="match status" value="1"/>
</dbReference>
<dbReference type="EMBL" id="JACVVK020000392">
    <property type="protein sequence ID" value="KAK7475874.1"/>
    <property type="molecule type" value="Genomic_DNA"/>
</dbReference>
<evidence type="ECO:0000259" key="6">
    <source>
        <dbReference type="Pfam" id="PF01636"/>
    </source>
</evidence>
<keyword evidence="2" id="KW-0808">Transferase</keyword>
<keyword evidence="3" id="KW-0547">Nucleotide-binding</keyword>
<evidence type="ECO:0000313" key="8">
    <source>
        <dbReference type="Proteomes" id="UP001519460"/>
    </source>
</evidence>
<accession>A0ABD0JM27</accession>
<evidence type="ECO:0000256" key="3">
    <source>
        <dbReference type="ARBA" id="ARBA00022741"/>
    </source>
</evidence>
<keyword evidence="4" id="KW-0418">Kinase</keyword>
<comment type="similarity">
    <text evidence="1">Belongs to the methylthioribose kinase family.</text>
</comment>
<feature type="domain" description="Aminoglycoside phosphotransferase" evidence="6">
    <location>
        <begin position="94"/>
        <end position="288"/>
    </location>
</feature>
<sequence length="438" mass="48719">MEDRWSVACDLTGSETVKRMVLSFLERCPVDQFLDQASEAGSRPSLEDLVAHRFTDSYMNHVIRVRFRERPDKGFIIKLAPPCMQCPGVALQAPAERGEMEYRAFGFFSSIVPGCVPTPVFYDRDLRILCTRELTEHRCLTEELLNGRYSLSGARSLAASLASVHAATHILSLGTDGLAQLRHKFPTLESMVDLIRIFHYERPFDPADPGKRCAKDVLLRLDDVYKDVTVMAAKERVKQQFAESVECLIHGDLHIDSVIASGDDFKMVDAEFVRLGPCAYDMGLLLATLVLVYHHHKHVLEHQDDMQGHDLDCSLKTTAAEKKHEGQEAAGDFEQENGGPADTQTTKVLAMISEMLQTYTGSLKEKLMQDDHFAANLVRDIAAFAGCEILSCVIGPSHFDFMDSSPAAQVDCVRTAIAVLHNLDRVTSVPELVHVIAT</sequence>
<dbReference type="Pfam" id="PF01636">
    <property type="entry name" value="APH"/>
    <property type="match status" value="1"/>
</dbReference>
<gene>
    <name evidence="7" type="ORF">BaRGS_00032924</name>
</gene>
<dbReference type="Proteomes" id="UP001519460">
    <property type="component" value="Unassembled WGS sequence"/>
</dbReference>
<dbReference type="InterPro" id="IPR011009">
    <property type="entry name" value="Kinase-like_dom_sf"/>
</dbReference>
<dbReference type="PANTHER" id="PTHR34273:SF2">
    <property type="entry name" value="METHYLTHIORIBOSE KINASE"/>
    <property type="match status" value="1"/>
</dbReference>
<keyword evidence="8" id="KW-1185">Reference proteome</keyword>
<evidence type="ECO:0000313" key="7">
    <source>
        <dbReference type="EMBL" id="KAK7475874.1"/>
    </source>
</evidence>
<protein>
    <recommendedName>
        <fullName evidence="6">Aminoglycoside phosphotransferase domain-containing protein</fullName>
    </recommendedName>
</protein>
<reference evidence="7 8" key="1">
    <citation type="journal article" date="2023" name="Sci. Data">
        <title>Genome assembly of the Korean intertidal mud-creeper Batillaria attramentaria.</title>
        <authorList>
            <person name="Patra A.K."/>
            <person name="Ho P.T."/>
            <person name="Jun S."/>
            <person name="Lee S.J."/>
            <person name="Kim Y."/>
            <person name="Won Y.J."/>
        </authorList>
    </citation>
    <scope>NUCLEOTIDE SEQUENCE [LARGE SCALE GENOMIC DNA]</scope>
    <source>
        <strain evidence="7">Wonlab-2016</strain>
    </source>
</reference>
<proteinExistence type="inferred from homology"/>
<dbReference type="InterPro" id="IPR002575">
    <property type="entry name" value="Aminoglycoside_PTrfase"/>
</dbReference>
<organism evidence="7 8">
    <name type="scientific">Batillaria attramentaria</name>
    <dbReference type="NCBI Taxonomy" id="370345"/>
    <lineage>
        <taxon>Eukaryota</taxon>
        <taxon>Metazoa</taxon>
        <taxon>Spiralia</taxon>
        <taxon>Lophotrochozoa</taxon>
        <taxon>Mollusca</taxon>
        <taxon>Gastropoda</taxon>
        <taxon>Caenogastropoda</taxon>
        <taxon>Sorbeoconcha</taxon>
        <taxon>Cerithioidea</taxon>
        <taxon>Batillariidae</taxon>
        <taxon>Batillaria</taxon>
    </lineage>
</organism>